<evidence type="ECO:0000313" key="7">
    <source>
        <dbReference type="EMBL" id="GIL86693.1"/>
    </source>
</evidence>
<evidence type="ECO:0000256" key="2">
    <source>
        <dbReference type="ARBA" id="ARBA00023180"/>
    </source>
</evidence>
<feature type="region of interest" description="Disordered" evidence="4">
    <location>
        <begin position="555"/>
        <end position="576"/>
    </location>
</feature>
<feature type="region of interest" description="Disordered" evidence="4">
    <location>
        <begin position="497"/>
        <end position="534"/>
    </location>
</feature>
<comment type="caution">
    <text evidence="7">The sequence shown here is derived from an EMBL/GenBank/DDBJ whole genome shotgun (WGS) entry which is preliminary data.</text>
</comment>
<feature type="domain" description="EGF-like" evidence="6">
    <location>
        <begin position="160"/>
        <end position="193"/>
    </location>
</feature>
<sequence>MGVKSWSLFVAVAFGVTAAFGSRSQLRDAANSLERSHFSHRHSLSESSATGLHLPDQPLNRIPHLTASRVDPRYETLHKPFITKSRRKPPPPPPRRMRGLKRAAAAESRTDDPRVIDAAAADGNPAREPPVVPLAPGLDPPPPLPPSVADPAPVPPGPPGRRPCSELCYERATCNEEVGRCDCPKQLTGSDCQGNTSASFLRYFTQTAKQEASQPMPCLNRCNGRGKCVLGECVCERGFFSADCSLSIGPSGKPVILEGKGYQPRDQRPYIYVYDIPHRYSSWHNPRRMDREAHWTIWQQMLQARVVVADGDEADWFFIPVKLRNSGDGPKLFKIIMYVQKHWPWYDRYGIYCRFTGPLSVSALLCRTSGPMWPLHAWFHRHDAVYLCFQLSVTTSKLSILTAWRIIPLGAPSSPLEDVLIVPAAVAIIELYASSPIGAPPLAPKPHSPSNRTAYALPQPVNGKTVEGALEAAAVGSTPPHRPFTTRSRPPLTHTHPYTHPYTHPNTQVARPPAFRDPYGRLGAGGGAGGRTTGVHQHDVAAPLGTVRRLPIQWLEGGTPPRKGHCHPRGLQDQGD</sequence>
<keyword evidence="2" id="KW-0325">Glycoprotein</keyword>
<dbReference type="Gene3D" id="2.10.25.10">
    <property type="entry name" value="Laminin"/>
    <property type="match status" value="1"/>
</dbReference>
<keyword evidence="1 3" id="KW-1015">Disulfide bond</keyword>
<keyword evidence="5" id="KW-0732">Signal</keyword>
<name>A0A8J4CND0_9CHLO</name>
<feature type="region of interest" description="Disordered" evidence="4">
    <location>
        <begin position="73"/>
        <end position="160"/>
    </location>
</feature>
<comment type="caution">
    <text evidence="3">Lacks conserved residue(s) required for the propagation of feature annotation.</text>
</comment>
<reference evidence="7" key="1">
    <citation type="journal article" date="2021" name="Proc. Natl. Acad. Sci. U.S.A.">
        <title>Three genomes in the algal genus Volvox reveal the fate of a haploid sex-determining region after a transition to homothallism.</title>
        <authorList>
            <person name="Yamamoto K."/>
            <person name="Hamaji T."/>
            <person name="Kawai-Toyooka H."/>
            <person name="Matsuzaki R."/>
            <person name="Takahashi F."/>
            <person name="Nishimura Y."/>
            <person name="Kawachi M."/>
            <person name="Noguchi H."/>
            <person name="Minakuchi Y."/>
            <person name="Umen J.G."/>
            <person name="Toyoda A."/>
            <person name="Nozaki H."/>
        </authorList>
    </citation>
    <scope>NUCLEOTIDE SEQUENCE</scope>
    <source>
        <strain evidence="7">NIES-3786</strain>
    </source>
</reference>
<dbReference type="FunFam" id="2.10.25.10:FF:000001">
    <property type="entry name" value="Tenascin C"/>
    <property type="match status" value="1"/>
</dbReference>
<accession>A0A8J4CND0</accession>
<dbReference type="InterPro" id="IPR013111">
    <property type="entry name" value="EGF_extracell"/>
</dbReference>
<feature type="compositionally biased region" description="Gly residues" evidence="4">
    <location>
        <begin position="522"/>
        <end position="532"/>
    </location>
</feature>
<dbReference type="Pfam" id="PF07974">
    <property type="entry name" value="EGF_2"/>
    <property type="match status" value="1"/>
</dbReference>
<dbReference type="OrthoDB" id="1924787at2759"/>
<feature type="disulfide bond" evidence="3">
    <location>
        <begin position="164"/>
        <end position="174"/>
    </location>
</feature>
<dbReference type="AlphaFoldDB" id="A0A8J4CND0"/>
<evidence type="ECO:0000259" key="6">
    <source>
        <dbReference type="PROSITE" id="PS50026"/>
    </source>
</evidence>
<dbReference type="EMBL" id="BNCP01000036">
    <property type="protein sequence ID" value="GIL86693.1"/>
    <property type="molecule type" value="Genomic_DNA"/>
</dbReference>
<evidence type="ECO:0000256" key="3">
    <source>
        <dbReference type="PROSITE-ProRule" id="PRU00076"/>
    </source>
</evidence>
<dbReference type="PROSITE" id="PS00022">
    <property type="entry name" value="EGF_1"/>
    <property type="match status" value="1"/>
</dbReference>
<dbReference type="Proteomes" id="UP000747110">
    <property type="component" value="Unassembled WGS sequence"/>
</dbReference>
<protein>
    <recommendedName>
        <fullName evidence="6">EGF-like domain-containing protein</fullName>
    </recommendedName>
</protein>
<evidence type="ECO:0000256" key="4">
    <source>
        <dbReference type="SAM" id="MobiDB-lite"/>
    </source>
</evidence>
<dbReference type="InterPro" id="IPR000742">
    <property type="entry name" value="EGF"/>
</dbReference>
<evidence type="ECO:0000256" key="1">
    <source>
        <dbReference type="ARBA" id="ARBA00023157"/>
    </source>
</evidence>
<evidence type="ECO:0000256" key="5">
    <source>
        <dbReference type="SAM" id="SignalP"/>
    </source>
</evidence>
<keyword evidence="8" id="KW-1185">Reference proteome</keyword>
<feature type="chain" id="PRO_5035234889" description="EGF-like domain-containing protein" evidence="5">
    <location>
        <begin position="22"/>
        <end position="576"/>
    </location>
</feature>
<evidence type="ECO:0000313" key="8">
    <source>
        <dbReference type="Proteomes" id="UP000747110"/>
    </source>
</evidence>
<gene>
    <name evidence="7" type="ORF">Vretifemale_14892</name>
</gene>
<feature type="disulfide bond" evidence="3">
    <location>
        <begin position="183"/>
        <end position="192"/>
    </location>
</feature>
<organism evidence="7 8">
    <name type="scientific">Volvox reticuliferus</name>
    <dbReference type="NCBI Taxonomy" id="1737510"/>
    <lineage>
        <taxon>Eukaryota</taxon>
        <taxon>Viridiplantae</taxon>
        <taxon>Chlorophyta</taxon>
        <taxon>core chlorophytes</taxon>
        <taxon>Chlorophyceae</taxon>
        <taxon>CS clade</taxon>
        <taxon>Chlamydomonadales</taxon>
        <taxon>Volvocaceae</taxon>
        <taxon>Volvox</taxon>
    </lineage>
</organism>
<dbReference type="PROSITE" id="PS50026">
    <property type="entry name" value="EGF_3"/>
    <property type="match status" value="1"/>
</dbReference>
<feature type="signal peptide" evidence="5">
    <location>
        <begin position="1"/>
        <end position="21"/>
    </location>
</feature>
<feature type="compositionally biased region" description="Basic residues" evidence="4">
    <location>
        <begin position="84"/>
        <end position="101"/>
    </location>
</feature>
<keyword evidence="3" id="KW-0245">EGF-like domain</keyword>
<feature type="compositionally biased region" description="Pro residues" evidence="4">
    <location>
        <begin position="127"/>
        <end position="160"/>
    </location>
</feature>
<feature type="region of interest" description="Disordered" evidence="4">
    <location>
        <begin position="40"/>
        <end position="60"/>
    </location>
</feature>
<proteinExistence type="predicted"/>